<organism evidence="1 2">
    <name type="scientific">Racocetra persica</name>
    <dbReference type="NCBI Taxonomy" id="160502"/>
    <lineage>
        <taxon>Eukaryota</taxon>
        <taxon>Fungi</taxon>
        <taxon>Fungi incertae sedis</taxon>
        <taxon>Mucoromycota</taxon>
        <taxon>Glomeromycotina</taxon>
        <taxon>Glomeromycetes</taxon>
        <taxon>Diversisporales</taxon>
        <taxon>Gigasporaceae</taxon>
        <taxon>Racocetra</taxon>
    </lineage>
</organism>
<gene>
    <name evidence="1" type="ORF">RPERSI_LOCUS24687</name>
</gene>
<name>A0ACA9RZJ1_9GLOM</name>
<dbReference type="EMBL" id="CAJVQC010079819">
    <property type="protein sequence ID" value="CAG8817446.1"/>
    <property type="molecule type" value="Genomic_DNA"/>
</dbReference>
<reference evidence="1" key="1">
    <citation type="submission" date="2021-06" db="EMBL/GenBank/DDBJ databases">
        <authorList>
            <person name="Kallberg Y."/>
            <person name="Tangrot J."/>
            <person name="Rosling A."/>
        </authorList>
    </citation>
    <scope>NUCLEOTIDE SEQUENCE</scope>
    <source>
        <strain evidence="1">MA461A</strain>
    </source>
</reference>
<sequence length="112" mass="13232">KILVKSIDSLPDGTIIVRIMREMDKNDQKIFYDPILSLRFIHPNGSVTEINNKYGIPDYNFHYPIYHTENNGYKSDDKFNPLDFYPLYDNYILVVYSTASDWTDNETLVDRE</sequence>
<keyword evidence="2" id="KW-1185">Reference proteome</keyword>
<dbReference type="Proteomes" id="UP000789920">
    <property type="component" value="Unassembled WGS sequence"/>
</dbReference>
<evidence type="ECO:0000313" key="1">
    <source>
        <dbReference type="EMBL" id="CAG8817446.1"/>
    </source>
</evidence>
<feature type="non-terminal residue" evidence="1">
    <location>
        <position position="1"/>
    </location>
</feature>
<proteinExistence type="predicted"/>
<protein>
    <submittedName>
        <fullName evidence="1">13852_t:CDS:1</fullName>
    </submittedName>
</protein>
<comment type="caution">
    <text evidence="1">The sequence shown here is derived from an EMBL/GenBank/DDBJ whole genome shotgun (WGS) entry which is preliminary data.</text>
</comment>
<evidence type="ECO:0000313" key="2">
    <source>
        <dbReference type="Proteomes" id="UP000789920"/>
    </source>
</evidence>
<accession>A0ACA9RZJ1</accession>